<evidence type="ECO:0000256" key="6">
    <source>
        <dbReference type="ARBA" id="ARBA00022840"/>
    </source>
</evidence>
<dbReference type="Proteomes" id="UP000308707">
    <property type="component" value="Unassembled WGS sequence"/>
</dbReference>
<dbReference type="PROSITE" id="PS50109">
    <property type="entry name" value="HIS_KIN"/>
    <property type="match status" value="1"/>
</dbReference>
<keyword evidence="3" id="KW-0808">Transferase</keyword>
<evidence type="ECO:0000256" key="5">
    <source>
        <dbReference type="ARBA" id="ARBA00022777"/>
    </source>
</evidence>
<dbReference type="OrthoDB" id="9146955at2"/>
<keyword evidence="9" id="KW-1185">Reference proteome</keyword>
<dbReference type="InterPro" id="IPR003594">
    <property type="entry name" value="HATPase_dom"/>
</dbReference>
<dbReference type="InterPro" id="IPR004358">
    <property type="entry name" value="Sig_transdc_His_kin-like_C"/>
</dbReference>
<accession>A0A4U5K0Z6</accession>
<comment type="catalytic activity">
    <reaction evidence="1">
        <text>ATP + protein L-histidine = ADP + protein N-phospho-L-histidine.</text>
        <dbReference type="EC" id="2.7.13.3"/>
    </reaction>
</comment>
<evidence type="ECO:0000256" key="3">
    <source>
        <dbReference type="ARBA" id="ARBA00022679"/>
    </source>
</evidence>
<evidence type="ECO:0000313" key="8">
    <source>
        <dbReference type="EMBL" id="TKR34257.1"/>
    </source>
</evidence>
<dbReference type="InterPro" id="IPR005467">
    <property type="entry name" value="His_kinase_dom"/>
</dbReference>
<dbReference type="EMBL" id="SZUA01000001">
    <property type="protein sequence ID" value="TKR34257.1"/>
    <property type="molecule type" value="Genomic_DNA"/>
</dbReference>
<gene>
    <name evidence="8" type="ORF">FCE95_05205</name>
</gene>
<proteinExistence type="predicted"/>
<dbReference type="EC" id="2.7.13.3" evidence="2"/>
<keyword evidence="4" id="KW-0547">Nucleotide-binding</keyword>
<dbReference type="GO" id="GO:0005886">
    <property type="term" value="C:plasma membrane"/>
    <property type="evidence" value="ECO:0007669"/>
    <property type="project" value="TreeGrafter"/>
</dbReference>
<dbReference type="InterPro" id="IPR050980">
    <property type="entry name" value="2C_sensor_his_kinase"/>
</dbReference>
<reference evidence="8 9" key="1">
    <citation type="submission" date="2019-04" db="EMBL/GenBank/DDBJ databases">
        <title>Reference strain of H23.</title>
        <authorList>
            <person name="Luo X."/>
        </authorList>
    </citation>
    <scope>NUCLEOTIDE SEQUENCE [LARGE SCALE GENOMIC DNA]</scope>
    <source>
        <strain evidence="8 9">H23</strain>
    </source>
</reference>
<dbReference type="GO" id="GO:0005524">
    <property type="term" value="F:ATP binding"/>
    <property type="evidence" value="ECO:0007669"/>
    <property type="project" value="UniProtKB-KW"/>
</dbReference>
<evidence type="ECO:0000256" key="1">
    <source>
        <dbReference type="ARBA" id="ARBA00000085"/>
    </source>
</evidence>
<evidence type="ECO:0000259" key="7">
    <source>
        <dbReference type="PROSITE" id="PS50109"/>
    </source>
</evidence>
<dbReference type="PRINTS" id="PR00344">
    <property type="entry name" value="BCTRLSENSOR"/>
</dbReference>
<dbReference type="InterPro" id="IPR036890">
    <property type="entry name" value="HATPase_C_sf"/>
</dbReference>
<dbReference type="SMART" id="SM00387">
    <property type="entry name" value="HATPase_c"/>
    <property type="match status" value="1"/>
</dbReference>
<dbReference type="SUPFAM" id="SSF55874">
    <property type="entry name" value="ATPase domain of HSP90 chaperone/DNA topoisomerase II/histidine kinase"/>
    <property type="match status" value="1"/>
</dbReference>
<comment type="caution">
    <text evidence="8">The sequence shown here is derived from an EMBL/GenBank/DDBJ whole genome shotgun (WGS) entry which is preliminary data.</text>
</comment>
<dbReference type="AlphaFoldDB" id="A0A4U5K0Z6"/>
<evidence type="ECO:0000256" key="2">
    <source>
        <dbReference type="ARBA" id="ARBA00012438"/>
    </source>
</evidence>
<dbReference type="GO" id="GO:0000155">
    <property type="term" value="F:phosphorelay sensor kinase activity"/>
    <property type="evidence" value="ECO:0007669"/>
    <property type="project" value="TreeGrafter"/>
</dbReference>
<sequence>MHEFLTSHRDELITRCRIKVAQRAPPGVPEKELEHGITVFLEQLIKTLKVEQTSDPMQSRKISGASGGGQSALSEISESAALHGRELLQHGFTVDEVVHDYGDLCQAITDLAFEEGVVIDIDEFRTLNRCLDNAIATAVTEFGYQHDFVVAGQQADALNERLGFFAHELRNLLCTATLALSIIKEGNVGLTGATGGVLDRALVGLGNLIDRSLAEVRMTAGMPIQHRLFSLADFIAEIKLSATLEAQVKGCMLTVSNVDPLLGVDADRDLLLSAVGNLLQNAFKYTHAHSEVSLNAYAVADRILIDVEDRCGGLRAGDAERMFLPFTQVGVDSSGLGLGLSISRRSVKANGGILSVRNLPGTGCVFTVDLPRHSLPEASVVASAPVLVG</sequence>
<keyword evidence="5 8" id="KW-0418">Kinase</keyword>
<name>A0A4U5K0Z6_9GAMM</name>
<keyword evidence="6" id="KW-0067">ATP-binding</keyword>
<feature type="domain" description="Histidine kinase" evidence="7">
    <location>
        <begin position="164"/>
        <end position="374"/>
    </location>
</feature>
<dbReference type="Gene3D" id="3.30.565.10">
    <property type="entry name" value="Histidine kinase-like ATPase, C-terminal domain"/>
    <property type="match status" value="1"/>
</dbReference>
<dbReference type="PANTHER" id="PTHR44936">
    <property type="entry name" value="SENSOR PROTEIN CREC"/>
    <property type="match status" value="1"/>
</dbReference>
<dbReference type="PANTHER" id="PTHR44936:SF10">
    <property type="entry name" value="SENSOR PROTEIN RSTB"/>
    <property type="match status" value="1"/>
</dbReference>
<evidence type="ECO:0000313" key="9">
    <source>
        <dbReference type="Proteomes" id="UP000308707"/>
    </source>
</evidence>
<protein>
    <recommendedName>
        <fullName evidence="2">histidine kinase</fullName>
        <ecNumber evidence="2">2.7.13.3</ecNumber>
    </recommendedName>
</protein>
<dbReference type="Pfam" id="PF02518">
    <property type="entry name" value="HATPase_c"/>
    <property type="match status" value="1"/>
</dbReference>
<organism evidence="8 9">
    <name type="scientific">Luteimonas gilva</name>
    <dbReference type="NCBI Taxonomy" id="2572684"/>
    <lineage>
        <taxon>Bacteria</taxon>
        <taxon>Pseudomonadati</taxon>
        <taxon>Pseudomonadota</taxon>
        <taxon>Gammaproteobacteria</taxon>
        <taxon>Lysobacterales</taxon>
        <taxon>Lysobacteraceae</taxon>
        <taxon>Luteimonas</taxon>
    </lineage>
</organism>
<evidence type="ECO:0000256" key="4">
    <source>
        <dbReference type="ARBA" id="ARBA00022741"/>
    </source>
</evidence>